<dbReference type="Pfam" id="PF19315">
    <property type="entry name" value="MC_hydratase"/>
    <property type="match status" value="1"/>
</dbReference>
<organism evidence="1 2">
    <name type="scientific">Variovorax paradoxus</name>
    <dbReference type="NCBI Taxonomy" id="34073"/>
    <lineage>
        <taxon>Bacteria</taxon>
        <taxon>Pseudomonadati</taxon>
        <taxon>Pseudomonadota</taxon>
        <taxon>Betaproteobacteria</taxon>
        <taxon>Burkholderiales</taxon>
        <taxon>Comamonadaceae</taxon>
        <taxon>Variovorax</taxon>
    </lineage>
</organism>
<dbReference type="InterPro" id="IPR048274">
    <property type="entry name" value="MC_hydratase"/>
</dbReference>
<reference evidence="1 2" key="1">
    <citation type="submission" date="2019-10" db="EMBL/GenBank/DDBJ databases">
        <title>Complete genome sequence of Variovorax paradoxus 5C-2.</title>
        <authorList>
            <person name="Gogoleva N.E."/>
            <person name="Balkin A.S."/>
        </authorList>
    </citation>
    <scope>NUCLEOTIDE SEQUENCE [LARGE SCALE GENOMIC DNA]</scope>
    <source>
        <strain evidence="1 2">5C-2</strain>
    </source>
</reference>
<name>A0A5Q0M330_VARPD</name>
<sequence length="166" mass="18415">MTPNELTVARLKADATRRARGHRYEDFDVGRTFTHHWGRTVTAADNTLFSTLTLHYNPHYTSEAFAAAHGHPTTPVNPLLVFNTVFGLSVEDLSEGGGPFLGVDELSYLQPVYPGDTLHARSEVVAARLAGNRPGYGIVTWHTRGTNQRGEEVIAFKRSNLVRTRK</sequence>
<dbReference type="Gene3D" id="3.10.129.10">
    <property type="entry name" value="Hotdog Thioesterase"/>
    <property type="match status" value="1"/>
</dbReference>
<dbReference type="AlphaFoldDB" id="A0A5Q0M330"/>
<dbReference type="EMBL" id="CP045644">
    <property type="protein sequence ID" value="QFZ84001.1"/>
    <property type="molecule type" value="Genomic_DNA"/>
</dbReference>
<proteinExistence type="predicted"/>
<evidence type="ECO:0000313" key="2">
    <source>
        <dbReference type="Proteomes" id="UP000326780"/>
    </source>
</evidence>
<evidence type="ECO:0000313" key="1">
    <source>
        <dbReference type="EMBL" id="QFZ84001.1"/>
    </source>
</evidence>
<dbReference type="GO" id="GO:0016829">
    <property type="term" value="F:lyase activity"/>
    <property type="evidence" value="ECO:0007669"/>
    <property type="project" value="InterPro"/>
</dbReference>
<dbReference type="Proteomes" id="UP000326780">
    <property type="component" value="Chromosome"/>
</dbReference>
<protein>
    <submittedName>
        <fullName evidence="1">MaoC family dehydratase</fullName>
    </submittedName>
</protein>
<dbReference type="InterPro" id="IPR052342">
    <property type="entry name" value="MCH/BMMD"/>
</dbReference>
<dbReference type="PANTHER" id="PTHR43664:SF1">
    <property type="entry name" value="BETA-METHYLMALYL-COA DEHYDRATASE"/>
    <property type="match status" value="1"/>
</dbReference>
<dbReference type="CDD" id="cd03451">
    <property type="entry name" value="FkbR2"/>
    <property type="match status" value="1"/>
</dbReference>
<dbReference type="SUPFAM" id="SSF54637">
    <property type="entry name" value="Thioesterase/thiol ester dehydrase-isomerase"/>
    <property type="match status" value="1"/>
</dbReference>
<gene>
    <name evidence="1" type="ORF">GFK26_15190</name>
</gene>
<dbReference type="PANTHER" id="PTHR43664">
    <property type="entry name" value="MONOAMINE OXIDASE-RELATED"/>
    <property type="match status" value="1"/>
</dbReference>
<dbReference type="RefSeq" id="WP_153282654.1">
    <property type="nucleotide sequence ID" value="NZ_CP045644.1"/>
</dbReference>
<dbReference type="InterPro" id="IPR029069">
    <property type="entry name" value="HotDog_dom_sf"/>
</dbReference>
<accession>A0A5Q0M330</accession>